<proteinExistence type="predicted"/>
<evidence type="ECO:0000313" key="2">
    <source>
        <dbReference type="Proteomes" id="UP000789570"/>
    </source>
</evidence>
<dbReference type="EMBL" id="CAJVPQ010004334">
    <property type="protein sequence ID" value="CAG8649261.1"/>
    <property type="molecule type" value="Genomic_DNA"/>
</dbReference>
<reference evidence="1" key="1">
    <citation type="submission" date="2021-06" db="EMBL/GenBank/DDBJ databases">
        <authorList>
            <person name="Kallberg Y."/>
            <person name="Tangrot J."/>
            <person name="Rosling A."/>
        </authorList>
    </citation>
    <scope>NUCLEOTIDE SEQUENCE</scope>
    <source>
        <strain evidence="1">UK204</strain>
    </source>
</reference>
<gene>
    <name evidence="1" type="ORF">FCALED_LOCUS10977</name>
</gene>
<dbReference type="SUPFAM" id="SSF48452">
    <property type="entry name" value="TPR-like"/>
    <property type="match status" value="1"/>
</dbReference>
<organism evidence="1 2">
    <name type="scientific">Funneliformis caledonium</name>
    <dbReference type="NCBI Taxonomy" id="1117310"/>
    <lineage>
        <taxon>Eukaryota</taxon>
        <taxon>Fungi</taxon>
        <taxon>Fungi incertae sedis</taxon>
        <taxon>Mucoromycota</taxon>
        <taxon>Glomeromycotina</taxon>
        <taxon>Glomeromycetes</taxon>
        <taxon>Glomerales</taxon>
        <taxon>Glomeraceae</taxon>
        <taxon>Funneliformis</taxon>
    </lineage>
</organism>
<dbReference type="AlphaFoldDB" id="A0A9N9DVY1"/>
<dbReference type="OrthoDB" id="5573535at2759"/>
<dbReference type="InterPro" id="IPR011990">
    <property type="entry name" value="TPR-like_helical_dom_sf"/>
</dbReference>
<dbReference type="Proteomes" id="UP000789570">
    <property type="component" value="Unassembled WGS sequence"/>
</dbReference>
<accession>A0A9N9DVY1</accession>
<sequence>MSKNKRSISIINLEASSSDSVSSRSSKKIRLTPSNHASTCDDSACKGCDVGEVEIVFTTDEGQGVEPSPNDLLQLALEESSKESSREHGIAKRLFEMSLEGFDKLISLEEQKIEMETVKSKEKEARYRSATKQTRYQYAFCCVAFGIYLPIIEHLRKGIEIYKQIIIEDDEYYDAWIGLGRARIYLAKIEREMFQNDQNDLSDSENSKKEQKSSIEIEQASFNLAINAFDKGLSILKSKDENKYVIKSILIAKDLQEYALSIDHLKFTDNKNLDEINFAQGIHGCCLYYLAKLKTDHNDDENEESKLLLNEAIEKLSKANEEDRFTETLGQSYILKTIIESDEEQIMEAYDKGLECLKQAYKLDPDNENLREQLETLGALNKDDNEEYFG</sequence>
<protein>
    <submittedName>
        <fullName evidence="1">13213_t:CDS:1</fullName>
    </submittedName>
</protein>
<dbReference type="Gene3D" id="1.25.40.10">
    <property type="entry name" value="Tetratricopeptide repeat domain"/>
    <property type="match status" value="1"/>
</dbReference>
<evidence type="ECO:0000313" key="1">
    <source>
        <dbReference type="EMBL" id="CAG8649261.1"/>
    </source>
</evidence>
<keyword evidence="2" id="KW-1185">Reference proteome</keyword>
<name>A0A9N9DVY1_9GLOM</name>
<comment type="caution">
    <text evidence="1">The sequence shown here is derived from an EMBL/GenBank/DDBJ whole genome shotgun (WGS) entry which is preliminary data.</text>
</comment>